<evidence type="ECO:0000313" key="3">
    <source>
        <dbReference type="Proteomes" id="UP000663825"/>
    </source>
</evidence>
<feature type="non-terminal residue" evidence="2">
    <location>
        <position position="180"/>
    </location>
</feature>
<sequence>DEEMLTRRSNVWESTSIGVTFQEKRTNRRQRNQPSLITKKDFLLWEKTGLAPGGAYGALDTYEPPPIPDQKKSNYHDTTYIWQANNAGEGNRRRPLPTMIGENLKSAFDERSIFPKYILDYEAKQKQLFESGVQQPTINMVPTGGNNANSQQLARSTGDAVVKFKRQSSSSTLLSDTKAQ</sequence>
<evidence type="ECO:0000256" key="1">
    <source>
        <dbReference type="SAM" id="MobiDB-lite"/>
    </source>
</evidence>
<comment type="caution">
    <text evidence="2">The sequence shown here is derived from an EMBL/GenBank/DDBJ whole genome shotgun (WGS) entry which is preliminary data.</text>
</comment>
<feature type="compositionally biased region" description="Polar residues" evidence="1">
    <location>
        <begin position="167"/>
        <end position="180"/>
    </location>
</feature>
<reference evidence="2" key="1">
    <citation type="submission" date="2021-02" db="EMBL/GenBank/DDBJ databases">
        <authorList>
            <person name="Nowell W R."/>
        </authorList>
    </citation>
    <scope>NUCLEOTIDE SEQUENCE</scope>
</reference>
<dbReference type="EMBL" id="CAJNXB010000415">
    <property type="protein sequence ID" value="CAF3050092.1"/>
    <property type="molecule type" value="Genomic_DNA"/>
</dbReference>
<name>A0A817MID3_9BILA</name>
<proteinExistence type="predicted"/>
<protein>
    <submittedName>
        <fullName evidence="2">Uncharacterized protein</fullName>
    </submittedName>
</protein>
<dbReference type="Proteomes" id="UP000663825">
    <property type="component" value="Unassembled WGS sequence"/>
</dbReference>
<organism evidence="2 3">
    <name type="scientific">Rotaria socialis</name>
    <dbReference type="NCBI Taxonomy" id="392032"/>
    <lineage>
        <taxon>Eukaryota</taxon>
        <taxon>Metazoa</taxon>
        <taxon>Spiralia</taxon>
        <taxon>Gnathifera</taxon>
        <taxon>Rotifera</taxon>
        <taxon>Eurotatoria</taxon>
        <taxon>Bdelloidea</taxon>
        <taxon>Philodinida</taxon>
        <taxon>Philodinidae</taxon>
        <taxon>Rotaria</taxon>
    </lineage>
</organism>
<dbReference type="OrthoDB" id="10251381at2759"/>
<gene>
    <name evidence="2" type="ORF">TIS948_LOCUS3972</name>
</gene>
<feature type="compositionally biased region" description="Polar residues" evidence="1">
    <location>
        <begin position="144"/>
        <end position="155"/>
    </location>
</feature>
<accession>A0A817MID3</accession>
<feature type="region of interest" description="Disordered" evidence="1">
    <location>
        <begin position="144"/>
        <end position="180"/>
    </location>
</feature>
<dbReference type="AlphaFoldDB" id="A0A817MID3"/>
<evidence type="ECO:0000313" key="2">
    <source>
        <dbReference type="EMBL" id="CAF3050092.1"/>
    </source>
</evidence>